<organism evidence="3 4">
    <name type="scientific">Parabacteroides johnsonii</name>
    <dbReference type="NCBI Taxonomy" id="387661"/>
    <lineage>
        <taxon>Bacteria</taxon>
        <taxon>Pseudomonadati</taxon>
        <taxon>Bacteroidota</taxon>
        <taxon>Bacteroidia</taxon>
        <taxon>Bacteroidales</taxon>
        <taxon>Tannerellaceae</taxon>
        <taxon>Parabacteroides</taxon>
    </lineage>
</organism>
<gene>
    <name evidence="3" type="ORF">B5F96_17290</name>
</gene>
<evidence type="ECO:0000313" key="3">
    <source>
        <dbReference type="EMBL" id="OUO01953.1"/>
    </source>
</evidence>
<dbReference type="InterPro" id="IPR041607">
    <property type="entry name" value="HU-HIG"/>
</dbReference>
<dbReference type="RefSeq" id="WP_087375740.1">
    <property type="nucleotide sequence ID" value="NZ_CAJLBM010000052.1"/>
</dbReference>
<dbReference type="AlphaFoldDB" id="A0A9Q5X679"/>
<evidence type="ECO:0000256" key="1">
    <source>
        <dbReference type="ARBA" id="ARBA00023125"/>
    </source>
</evidence>
<comment type="caution">
    <text evidence="3">The sequence shown here is derived from an EMBL/GenBank/DDBJ whole genome shotgun (WGS) entry which is preliminary data.</text>
</comment>
<proteinExistence type="predicted"/>
<dbReference type="Proteomes" id="UP000195975">
    <property type="component" value="Unassembled WGS sequence"/>
</dbReference>
<evidence type="ECO:0000313" key="4">
    <source>
        <dbReference type="Proteomes" id="UP000195975"/>
    </source>
</evidence>
<dbReference type="SUPFAM" id="SSF47729">
    <property type="entry name" value="IHF-like DNA-binding proteins"/>
    <property type="match status" value="1"/>
</dbReference>
<evidence type="ECO:0000259" key="2">
    <source>
        <dbReference type="Pfam" id="PF18291"/>
    </source>
</evidence>
<sequence length="204" mass="23493">MKRVQFGIYQVPAKNEQGANGKRAYARLISKETKKMDEICSFINECCSVNSADIKGVLDALSKYVGRELSYGSCVELDGLGFFSPALKTFKDGVNKKGEEIYKVRVDGVNFRCAKKLKKQVRESQPQKVKRTNVSKLDYDGRKAKLMAYLEMHRFINLTDYQRFVGCTYYVAKNDFKKFEETELVQRQGYKTHRVYILATAQEE</sequence>
<keyword evidence="1 3" id="KW-0238">DNA-binding</keyword>
<name>A0A9Q5X679_9BACT</name>
<feature type="domain" description="HU" evidence="2">
    <location>
        <begin position="4"/>
        <end position="127"/>
    </location>
</feature>
<dbReference type="EMBL" id="NFIJ01000030">
    <property type="protein sequence ID" value="OUO01953.1"/>
    <property type="molecule type" value="Genomic_DNA"/>
</dbReference>
<dbReference type="Gene3D" id="4.10.520.10">
    <property type="entry name" value="IHF-like DNA-binding proteins"/>
    <property type="match status" value="1"/>
</dbReference>
<dbReference type="GO" id="GO:0003677">
    <property type="term" value="F:DNA binding"/>
    <property type="evidence" value="ECO:0007669"/>
    <property type="project" value="UniProtKB-KW"/>
</dbReference>
<protein>
    <submittedName>
        <fullName evidence="3">DNA-binding protein</fullName>
    </submittedName>
</protein>
<dbReference type="InterPro" id="IPR010992">
    <property type="entry name" value="IHF-like_DNA-bd_dom_sf"/>
</dbReference>
<accession>A0A9Q5X679</accession>
<reference evidence="4" key="1">
    <citation type="submission" date="2017-04" db="EMBL/GenBank/DDBJ databases">
        <title>Function of individual gut microbiota members based on whole genome sequencing of pure cultures obtained from chicken caecum.</title>
        <authorList>
            <person name="Medvecky M."/>
            <person name="Cejkova D."/>
            <person name="Polansky O."/>
            <person name="Karasova D."/>
            <person name="Kubasova T."/>
            <person name="Cizek A."/>
            <person name="Rychlik I."/>
        </authorList>
    </citation>
    <scope>NUCLEOTIDE SEQUENCE [LARGE SCALE GENOMIC DNA]</scope>
    <source>
        <strain evidence="4">An42</strain>
    </source>
</reference>
<dbReference type="Pfam" id="PF18291">
    <property type="entry name" value="HU-HIG"/>
    <property type="match status" value="1"/>
</dbReference>